<keyword evidence="3" id="KW-1185">Reference proteome</keyword>
<sequence>MTTMPRSSNDLEPDQGRPEAVEGAREVLEEVLDAGTTMRALMEVLALLGPITTQVRTTREAGTPTRPKVDLDGVKRLQPKMMITPVIHGVPRAAVVMHGTIAPLPPATMLHGANSRDPQGLMVDGVRQLSLKPVIPIGPRAVALLGALLHNQPSQTHGMPLRAHPIVTGELLCNRKMHGPTRPSPLQVPQTAGEALLQLHRPKLRANGTSQWKT</sequence>
<dbReference type="InParanoid" id="A0A1X2HC17"/>
<gene>
    <name evidence="2" type="ORF">BCR43DRAFT_272803</name>
</gene>
<comment type="caution">
    <text evidence="2">The sequence shown here is derived from an EMBL/GenBank/DDBJ whole genome shotgun (WGS) entry which is preliminary data.</text>
</comment>
<feature type="compositionally biased region" description="Polar residues" evidence="1">
    <location>
        <begin position="1"/>
        <end position="10"/>
    </location>
</feature>
<protein>
    <submittedName>
        <fullName evidence="2">Uncharacterized protein</fullName>
    </submittedName>
</protein>
<dbReference type="EMBL" id="MCGN01000005">
    <property type="protein sequence ID" value="ORY96333.1"/>
    <property type="molecule type" value="Genomic_DNA"/>
</dbReference>
<organism evidence="2 3">
    <name type="scientific">Syncephalastrum racemosum</name>
    <name type="common">Filamentous fungus</name>
    <dbReference type="NCBI Taxonomy" id="13706"/>
    <lineage>
        <taxon>Eukaryota</taxon>
        <taxon>Fungi</taxon>
        <taxon>Fungi incertae sedis</taxon>
        <taxon>Mucoromycota</taxon>
        <taxon>Mucoromycotina</taxon>
        <taxon>Mucoromycetes</taxon>
        <taxon>Mucorales</taxon>
        <taxon>Syncephalastraceae</taxon>
        <taxon>Syncephalastrum</taxon>
    </lineage>
</organism>
<feature type="region of interest" description="Disordered" evidence="1">
    <location>
        <begin position="1"/>
        <end position="21"/>
    </location>
</feature>
<accession>A0A1X2HC17</accession>
<evidence type="ECO:0000313" key="3">
    <source>
        <dbReference type="Proteomes" id="UP000242180"/>
    </source>
</evidence>
<dbReference type="Proteomes" id="UP000242180">
    <property type="component" value="Unassembled WGS sequence"/>
</dbReference>
<reference evidence="2 3" key="1">
    <citation type="submission" date="2016-07" db="EMBL/GenBank/DDBJ databases">
        <title>Pervasive Adenine N6-methylation of Active Genes in Fungi.</title>
        <authorList>
            <consortium name="DOE Joint Genome Institute"/>
            <person name="Mondo S.J."/>
            <person name="Dannebaum R.O."/>
            <person name="Kuo R.C."/>
            <person name="Labutti K."/>
            <person name="Haridas S."/>
            <person name="Kuo A."/>
            <person name="Salamov A."/>
            <person name="Ahrendt S.R."/>
            <person name="Lipzen A."/>
            <person name="Sullivan W."/>
            <person name="Andreopoulos W.B."/>
            <person name="Clum A."/>
            <person name="Lindquist E."/>
            <person name="Daum C."/>
            <person name="Ramamoorthy G.K."/>
            <person name="Gryganskyi A."/>
            <person name="Culley D."/>
            <person name="Magnuson J.K."/>
            <person name="James T.Y."/>
            <person name="O'Malley M.A."/>
            <person name="Stajich J.E."/>
            <person name="Spatafora J.W."/>
            <person name="Visel A."/>
            <person name="Grigoriev I.V."/>
        </authorList>
    </citation>
    <scope>NUCLEOTIDE SEQUENCE [LARGE SCALE GENOMIC DNA]</scope>
    <source>
        <strain evidence="2 3">NRRL 2496</strain>
    </source>
</reference>
<name>A0A1X2HC17_SYNRA</name>
<evidence type="ECO:0000256" key="1">
    <source>
        <dbReference type="SAM" id="MobiDB-lite"/>
    </source>
</evidence>
<proteinExistence type="predicted"/>
<dbReference type="AlphaFoldDB" id="A0A1X2HC17"/>
<evidence type="ECO:0000313" key="2">
    <source>
        <dbReference type="EMBL" id="ORY96333.1"/>
    </source>
</evidence>